<feature type="transmembrane region" description="Helical" evidence="9">
    <location>
        <begin position="188"/>
        <end position="210"/>
    </location>
</feature>
<evidence type="ECO:0000256" key="9">
    <source>
        <dbReference type="SAM" id="Phobius"/>
    </source>
</evidence>
<feature type="transmembrane region" description="Helical" evidence="9">
    <location>
        <begin position="399"/>
        <end position="418"/>
    </location>
</feature>
<organism evidence="11 12">
    <name type="scientific">Hominiventricola aquisgranensis</name>
    <dbReference type="NCBI Taxonomy" id="3133164"/>
    <lineage>
        <taxon>Bacteria</taxon>
        <taxon>Bacillati</taxon>
        <taxon>Bacillota</taxon>
        <taxon>Clostridia</taxon>
        <taxon>Lachnospirales</taxon>
        <taxon>Lachnospiraceae</taxon>
        <taxon>Hominiventricola</taxon>
    </lineage>
</organism>
<feature type="transmembrane region" description="Helical" evidence="9">
    <location>
        <begin position="324"/>
        <end position="343"/>
    </location>
</feature>
<feature type="transmembrane region" description="Helical" evidence="9">
    <location>
        <begin position="260"/>
        <end position="285"/>
    </location>
</feature>
<gene>
    <name evidence="11" type="ORF">WMO62_09225</name>
</gene>
<accession>A0ABV1I1F6</accession>
<dbReference type="PANTHER" id="PTHR33989:SF4">
    <property type="entry name" value="PTS SYSTEM N,N'-DIACETYLCHITOBIOSE-SPECIFIC EIIC COMPONENT"/>
    <property type="match status" value="1"/>
</dbReference>
<feature type="transmembrane region" description="Helical" evidence="9">
    <location>
        <begin position="24"/>
        <end position="49"/>
    </location>
</feature>
<keyword evidence="2 8" id="KW-0813">Transport</keyword>
<keyword evidence="12" id="KW-1185">Reference proteome</keyword>
<dbReference type="RefSeq" id="WP_349144498.1">
    <property type="nucleotide sequence ID" value="NZ_JBBMFC010000014.1"/>
</dbReference>
<dbReference type="InterPro" id="IPR051088">
    <property type="entry name" value="PTS_Sugar-EIIC/EIIB"/>
</dbReference>
<feature type="transmembrane region" description="Helical" evidence="9">
    <location>
        <begin position="83"/>
        <end position="105"/>
    </location>
</feature>
<evidence type="ECO:0000256" key="8">
    <source>
        <dbReference type="PIRNR" id="PIRNR006351"/>
    </source>
</evidence>
<evidence type="ECO:0000259" key="10">
    <source>
        <dbReference type="PROSITE" id="PS51105"/>
    </source>
</evidence>
<dbReference type="InterPro" id="IPR003352">
    <property type="entry name" value="PTS_EIIC"/>
</dbReference>
<protein>
    <recommendedName>
        <fullName evidence="8">Permease IIC component</fullName>
    </recommendedName>
</protein>
<dbReference type="PIRSF" id="PIRSF006351">
    <property type="entry name" value="PTS_EIIC-Cellobiose"/>
    <property type="match status" value="1"/>
</dbReference>
<feature type="transmembrane region" description="Helical" evidence="9">
    <location>
        <begin position="135"/>
        <end position="156"/>
    </location>
</feature>
<dbReference type="InterPro" id="IPR004796">
    <property type="entry name" value="PTS_IIC_cello"/>
</dbReference>
<feature type="transmembrane region" description="Helical" evidence="9">
    <location>
        <begin position="376"/>
        <end position="393"/>
    </location>
</feature>
<comment type="function">
    <text evidence="8">The phosphoenolpyruvate-dependent sugar phosphotransferase system (PTS), a major carbohydrate active -transport system, catalyzes the phosphorylation of incoming sugar substrates concomitant with their translocation across the cell membrane.</text>
</comment>
<feature type="transmembrane region" description="Helical" evidence="9">
    <location>
        <begin position="112"/>
        <end position="129"/>
    </location>
</feature>
<evidence type="ECO:0000256" key="3">
    <source>
        <dbReference type="ARBA" id="ARBA00022475"/>
    </source>
</evidence>
<evidence type="ECO:0000256" key="7">
    <source>
        <dbReference type="ARBA" id="ARBA00023136"/>
    </source>
</evidence>
<dbReference type="NCBIfam" id="TIGR00410">
    <property type="entry name" value="lacE"/>
    <property type="match status" value="1"/>
</dbReference>
<comment type="caution">
    <text evidence="11">The sequence shown here is derived from an EMBL/GenBank/DDBJ whole genome shotgun (WGS) entry which is preliminary data.</text>
</comment>
<evidence type="ECO:0000256" key="2">
    <source>
        <dbReference type="ARBA" id="ARBA00022448"/>
    </source>
</evidence>
<dbReference type="InterPro" id="IPR004501">
    <property type="entry name" value="PTS_EIIC_3"/>
</dbReference>
<keyword evidence="5 9" id="KW-0812">Transmembrane</keyword>
<dbReference type="PANTHER" id="PTHR33989">
    <property type="match status" value="1"/>
</dbReference>
<reference evidence="11 12" key="1">
    <citation type="submission" date="2024-03" db="EMBL/GenBank/DDBJ databases">
        <title>Human intestinal bacterial collection.</title>
        <authorList>
            <person name="Pauvert C."/>
            <person name="Hitch T.C.A."/>
            <person name="Clavel T."/>
        </authorList>
    </citation>
    <scope>NUCLEOTIDE SEQUENCE [LARGE SCALE GENOMIC DNA]</scope>
    <source>
        <strain evidence="11 12">CLA-AA-H78B</strain>
    </source>
</reference>
<comment type="subcellular location">
    <subcellularLocation>
        <location evidence="1">Cell membrane</location>
        <topology evidence="1">Multi-pass membrane protein</topology>
    </subcellularLocation>
</comment>
<evidence type="ECO:0000256" key="5">
    <source>
        <dbReference type="ARBA" id="ARBA00022692"/>
    </source>
</evidence>
<proteinExistence type="predicted"/>
<dbReference type="Proteomes" id="UP001470288">
    <property type="component" value="Unassembled WGS sequence"/>
</dbReference>
<feature type="transmembrane region" description="Helical" evidence="9">
    <location>
        <begin position="230"/>
        <end position="248"/>
    </location>
</feature>
<evidence type="ECO:0000256" key="1">
    <source>
        <dbReference type="ARBA" id="ARBA00004651"/>
    </source>
</evidence>
<feature type="transmembrane region" description="Helical" evidence="9">
    <location>
        <begin position="349"/>
        <end position="369"/>
    </location>
</feature>
<keyword evidence="7 8" id="KW-0472">Membrane</keyword>
<evidence type="ECO:0000256" key="4">
    <source>
        <dbReference type="ARBA" id="ARBA00022597"/>
    </source>
</evidence>
<sequence>MEKFTAFIEKHIAPMANKLGRNKYVVALQNSFFAMIPFITVGALALVLISPPADYTTMDPGVARSLMQGWQAFADFTGPTFNFINMVTMNLLAFWIALGMGLNLAKHHKMTPAMPILVTTMSFLIWATMNPDGSLTFDYLGGTGLFVALVASILSFELYRTLTEKKVGHIDLSGAGVPPALADSLGNLLPVVIIFLIFGVSGQIIMSITGAPLPELMTILMSPLLGLVDSIGGIIFLAVLVMILWWFGIHDSVITGPLDVFLMSNYSANMAAFAAGTAAVSLPYIVNEPFWWTFMTIGGSGATLGLAVLAATSKSKQIRTVGRLGLIPAIFNINEPLIFGLPIMYNPTLLIPFVVAMPLNGVITYICMATGIVSKSFAYGGWNMPAPFGAFIATLDVKAFILAIALIAIDALIYLPFFKVYEKQKLAEETAVPTEE</sequence>
<evidence type="ECO:0000313" key="11">
    <source>
        <dbReference type="EMBL" id="MEQ2579017.1"/>
    </source>
</evidence>
<keyword evidence="6 9" id="KW-1133">Transmembrane helix</keyword>
<evidence type="ECO:0000256" key="6">
    <source>
        <dbReference type="ARBA" id="ARBA00022989"/>
    </source>
</evidence>
<keyword evidence="3 8" id="KW-1003">Cell membrane</keyword>
<feature type="transmembrane region" description="Helical" evidence="9">
    <location>
        <begin position="291"/>
        <end position="312"/>
    </location>
</feature>
<feature type="domain" description="PTS EIIC type-3" evidence="10">
    <location>
        <begin position="8"/>
        <end position="417"/>
    </location>
</feature>
<keyword evidence="4 8" id="KW-0762">Sugar transport</keyword>
<dbReference type="EMBL" id="JBBMFC010000014">
    <property type="protein sequence ID" value="MEQ2579017.1"/>
    <property type="molecule type" value="Genomic_DNA"/>
</dbReference>
<name>A0ABV1I1F6_9FIRM</name>
<dbReference type="Pfam" id="PF02378">
    <property type="entry name" value="PTS_EIIC"/>
    <property type="match status" value="1"/>
</dbReference>
<dbReference type="PROSITE" id="PS51105">
    <property type="entry name" value="PTS_EIIC_TYPE_3"/>
    <property type="match status" value="1"/>
</dbReference>
<evidence type="ECO:0000313" key="12">
    <source>
        <dbReference type="Proteomes" id="UP001470288"/>
    </source>
</evidence>